<dbReference type="InterPro" id="IPR036291">
    <property type="entry name" value="NAD(P)-bd_dom_sf"/>
</dbReference>
<dbReference type="InterPro" id="IPR000683">
    <property type="entry name" value="Gfo/Idh/MocA-like_OxRdtase_N"/>
</dbReference>
<evidence type="ECO:0000259" key="3">
    <source>
        <dbReference type="Pfam" id="PF22725"/>
    </source>
</evidence>
<gene>
    <name evidence="4" type="ORF">GCM10012286_11340</name>
</gene>
<evidence type="ECO:0000259" key="2">
    <source>
        <dbReference type="Pfam" id="PF01408"/>
    </source>
</evidence>
<evidence type="ECO:0000313" key="5">
    <source>
        <dbReference type="Proteomes" id="UP000656881"/>
    </source>
</evidence>
<evidence type="ECO:0000313" key="4">
    <source>
        <dbReference type="EMBL" id="GGO37606.1"/>
    </source>
</evidence>
<dbReference type="SUPFAM" id="SSF51735">
    <property type="entry name" value="NAD(P)-binding Rossmann-fold domains"/>
    <property type="match status" value="1"/>
</dbReference>
<dbReference type="SUPFAM" id="SSF55347">
    <property type="entry name" value="Glyceraldehyde-3-phosphate dehydrogenase-like, C-terminal domain"/>
    <property type="match status" value="1"/>
</dbReference>
<name>A0ABQ2LMM4_9ACTN</name>
<dbReference type="PANTHER" id="PTHR43377:SF1">
    <property type="entry name" value="BILIVERDIN REDUCTASE A"/>
    <property type="match status" value="1"/>
</dbReference>
<comment type="caution">
    <text evidence="4">The sequence shown here is derived from an EMBL/GenBank/DDBJ whole genome shotgun (WGS) entry which is preliminary data.</text>
</comment>
<reference evidence="5" key="1">
    <citation type="journal article" date="2019" name="Int. J. Syst. Evol. Microbiol.">
        <title>The Global Catalogue of Microorganisms (GCM) 10K type strain sequencing project: providing services to taxonomists for standard genome sequencing and annotation.</title>
        <authorList>
            <consortium name="The Broad Institute Genomics Platform"/>
            <consortium name="The Broad Institute Genome Sequencing Center for Infectious Disease"/>
            <person name="Wu L."/>
            <person name="Ma J."/>
        </authorList>
    </citation>
    <scope>NUCLEOTIDE SEQUENCE [LARGE SCALE GENOMIC DNA]</scope>
    <source>
        <strain evidence="5">CGMCC 4.7349</strain>
    </source>
</reference>
<dbReference type="InterPro" id="IPR051450">
    <property type="entry name" value="Gfo/Idh/MocA_Oxidoreductases"/>
</dbReference>
<feature type="domain" description="Gfo/Idh/MocA-like oxidoreductase N-terminal" evidence="2">
    <location>
        <begin position="5"/>
        <end position="122"/>
    </location>
</feature>
<proteinExistence type="predicted"/>
<feature type="region of interest" description="Disordered" evidence="1">
    <location>
        <begin position="320"/>
        <end position="360"/>
    </location>
</feature>
<keyword evidence="5" id="KW-1185">Reference proteome</keyword>
<feature type="domain" description="GFO/IDH/MocA-like oxidoreductase" evidence="3">
    <location>
        <begin position="130"/>
        <end position="252"/>
    </location>
</feature>
<dbReference type="EMBL" id="BMNG01000002">
    <property type="protein sequence ID" value="GGO37606.1"/>
    <property type="molecule type" value="Genomic_DNA"/>
</dbReference>
<organism evidence="4 5">
    <name type="scientific">Streptomyces lasiicapitis</name>
    <dbReference type="NCBI Taxonomy" id="1923961"/>
    <lineage>
        <taxon>Bacteria</taxon>
        <taxon>Bacillati</taxon>
        <taxon>Actinomycetota</taxon>
        <taxon>Actinomycetes</taxon>
        <taxon>Kitasatosporales</taxon>
        <taxon>Streptomycetaceae</taxon>
        <taxon>Streptomyces</taxon>
    </lineage>
</organism>
<sequence>MPPLHIGLLGAGGIARAHLPGWLELGARVSVHTQDGSAEKLSCEYAELGHDVTAVPTLDDLLADCRAVDICTPTPTHKELALAAVAAGRHVVCEKPLALTVPDAEEIAAAADAAGVRLHPAHVVRYFPAYAALRDAVVRGDLGTLAVLRFTRGGARPQWAPWFGDPAKSGGVIMDLMVHDIDIARWVAGDVVRVHARTRGSERATGAPADVVTATAVLTHTSGAISHISGLWGLPDQRFRTTFRVAGADGLLRHDSTAVPGFRITAQGARNANEGIPSSPMTESPYLAELREFAASWDDGTTRPRVSARDGIEAVRIASAAVESSRTGRAVELAPTPAHASASGPSETTDTATDTEEPPR</sequence>
<dbReference type="PANTHER" id="PTHR43377">
    <property type="entry name" value="BILIVERDIN REDUCTASE A"/>
    <property type="match status" value="1"/>
</dbReference>
<dbReference type="InterPro" id="IPR055170">
    <property type="entry name" value="GFO_IDH_MocA-like_dom"/>
</dbReference>
<dbReference type="Proteomes" id="UP000656881">
    <property type="component" value="Unassembled WGS sequence"/>
</dbReference>
<dbReference type="Gene3D" id="3.40.50.720">
    <property type="entry name" value="NAD(P)-binding Rossmann-like Domain"/>
    <property type="match status" value="1"/>
</dbReference>
<dbReference type="Pfam" id="PF01408">
    <property type="entry name" value="GFO_IDH_MocA"/>
    <property type="match status" value="1"/>
</dbReference>
<dbReference type="Gene3D" id="3.30.360.10">
    <property type="entry name" value="Dihydrodipicolinate Reductase, domain 2"/>
    <property type="match status" value="1"/>
</dbReference>
<accession>A0ABQ2LMM4</accession>
<dbReference type="Pfam" id="PF22725">
    <property type="entry name" value="GFO_IDH_MocA_C3"/>
    <property type="match status" value="1"/>
</dbReference>
<dbReference type="RefSeq" id="WP_229696722.1">
    <property type="nucleotide sequence ID" value="NZ_BMNG01000002.1"/>
</dbReference>
<evidence type="ECO:0000256" key="1">
    <source>
        <dbReference type="SAM" id="MobiDB-lite"/>
    </source>
</evidence>
<protein>
    <submittedName>
        <fullName evidence="4">Dehydrogenase</fullName>
    </submittedName>
</protein>